<protein>
    <submittedName>
        <fullName evidence="2">Uncharacterized protein</fullName>
    </submittedName>
</protein>
<proteinExistence type="predicted"/>
<sequence length="411" mass="44881">MGGTEPLSKALPPNQTQYSTFASQSPTSSTASSPHASDATQRLPQDLTTVRSTTQRPSETSNFIATFANRLFPPRVAPICTPTSPPSAIQAARARGAAALAKLPPVACQSVHTALAPAVAPPVSRLADLPNVANADERYSAWIKLLYDEASTTARMTPRQLSPFADALDDLHERHRPFAAEFLIVFLRDFYVSNKPGELATYVGEVFDAMKRPACATALVRGFFDCTATVFGDKQHLVATGILTHLDRRMQSDADRLWRATAIWSLGFMRPEQRYDAWESAFTRLRHRLSTACVADIGLHASAIGLIPAGDQQQRAAGQLVRFIVMSLKRLDARDARMTFVCDALSAISDKAVRADIAERLMERASADNSASRDEVTRVISERLDMFDPGTGFHFLSLLSRTGKSAQSEKS</sequence>
<gene>
    <name evidence="2" type="ORF">PAN31108_04511</name>
</gene>
<feature type="compositionally biased region" description="Low complexity" evidence="1">
    <location>
        <begin position="19"/>
        <end position="40"/>
    </location>
</feature>
<dbReference type="EMBL" id="CABPSB010000022">
    <property type="protein sequence ID" value="VVE47769.1"/>
    <property type="molecule type" value="Genomic_DNA"/>
</dbReference>
<dbReference type="Proteomes" id="UP000406256">
    <property type="component" value="Unassembled WGS sequence"/>
</dbReference>
<keyword evidence="3" id="KW-1185">Reference proteome</keyword>
<evidence type="ECO:0000313" key="2">
    <source>
        <dbReference type="EMBL" id="VVE47769.1"/>
    </source>
</evidence>
<name>A0A5E4YG53_9BURK</name>
<feature type="region of interest" description="Disordered" evidence="1">
    <location>
        <begin position="1"/>
        <end position="44"/>
    </location>
</feature>
<reference evidence="2 3" key="1">
    <citation type="submission" date="2019-08" db="EMBL/GenBank/DDBJ databases">
        <authorList>
            <person name="Peeters C."/>
        </authorList>
    </citation>
    <scope>NUCLEOTIDE SEQUENCE [LARGE SCALE GENOMIC DNA]</scope>
    <source>
        <strain evidence="2 3">LMG 31108</strain>
    </source>
</reference>
<dbReference type="AlphaFoldDB" id="A0A5E4YG53"/>
<evidence type="ECO:0000313" key="3">
    <source>
        <dbReference type="Proteomes" id="UP000406256"/>
    </source>
</evidence>
<evidence type="ECO:0000256" key="1">
    <source>
        <dbReference type="SAM" id="MobiDB-lite"/>
    </source>
</evidence>
<organism evidence="2 3">
    <name type="scientific">Pandoraea anhela</name>
    <dbReference type="NCBI Taxonomy" id="2508295"/>
    <lineage>
        <taxon>Bacteria</taxon>
        <taxon>Pseudomonadati</taxon>
        <taxon>Pseudomonadota</taxon>
        <taxon>Betaproteobacteria</taxon>
        <taxon>Burkholderiales</taxon>
        <taxon>Burkholderiaceae</taxon>
        <taxon>Pandoraea</taxon>
    </lineage>
</organism>
<accession>A0A5E4YG53</accession>